<evidence type="ECO:0000313" key="14">
    <source>
        <dbReference type="EMBL" id="MFB2833536.1"/>
    </source>
</evidence>
<keyword evidence="10" id="KW-0407">Ion channel</keyword>
<dbReference type="InterPro" id="IPR013099">
    <property type="entry name" value="K_chnl_dom"/>
</dbReference>
<feature type="transmembrane region" description="Helical" evidence="11">
    <location>
        <begin position="106"/>
        <end position="131"/>
    </location>
</feature>
<feature type="transmembrane region" description="Helical" evidence="11">
    <location>
        <begin position="47"/>
        <end position="69"/>
    </location>
</feature>
<keyword evidence="7 11" id="KW-1133">Transmembrane helix</keyword>
<dbReference type="PRINTS" id="PR01320">
    <property type="entry name" value="KIRCHANNEL"/>
</dbReference>
<dbReference type="Pfam" id="PF17655">
    <property type="entry name" value="IRK_C"/>
    <property type="match status" value="1"/>
</dbReference>
<evidence type="ECO:0000256" key="5">
    <source>
        <dbReference type="ARBA" id="ARBA00022882"/>
    </source>
</evidence>
<dbReference type="InterPro" id="IPR016449">
    <property type="entry name" value="K_chnl_inward-rec_Kir"/>
</dbReference>
<dbReference type="InterPro" id="IPR041647">
    <property type="entry name" value="IRK_C"/>
</dbReference>
<evidence type="ECO:0000259" key="13">
    <source>
        <dbReference type="Pfam" id="PF17655"/>
    </source>
</evidence>
<dbReference type="InterPro" id="IPR013518">
    <property type="entry name" value="K_chnl_inward-rec_Kir_cyto"/>
</dbReference>
<keyword evidence="3" id="KW-0633">Potassium transport</keyword>
<gene>
    <name evidence="14" type="ORF">ACE1CA_03285</name>
</gene>
<keyword evidence="8" id="KW-0406">Ion transport</keyword>
<dbReference type="SUPFAM" id="SSF81296">
    <property type="entry name" value="E set domains"/>
    <property type="match status" value="1"/>
</dbReference>
<feature type="domain" description="Inward rectifier potassium channel C-terminal" evidence="13">
    <location>
        <begin position="140"/>
        <end position="297"/>
    </location>
</feature>
<evidence type="ECO:0000256" key="2">
    <source>
        <dbReference type="ARBA" id="ARBA00022448"/>
    </source>
</evidence>
<dbReference type="Proteomes" id="UP001576780">
    <property type="component" value="Unassembled WGS sequence"/>
</dbReference>
<evidence type="ECO:0000256" key="4">
    <source>
        <dbReference type="ARBA" id="ARBA00022692"/>
    </source>
</evidence>
<evidence type="ECO:0000313" key="15">
    <source>
        <dbReference type="Proteomes" id="UP001576780"/>
    </source>
</evidence>
<dbReference type="Pfam" id="PF07885">
    <property type="entry name" value="Ion_trans_2"/>
    <property type="match status" value="1"/>
</dbReference>
<evidence type="ECO:0000256" key="1">
    <source>
        <dbReference type="ARBA" id="ARBA00004141"/>
    </source>
</evidence>
<evidence type="ECO:0000259" key="12">
    <source>
        <dbReference type="Pfam" id="PF07885"/>
    </source>
</evidence>
<keyword evidence="4 11" id="KW-0812">Transmembrane</keyword>
<keyword evidence="5" id="KW-0851">Voltage-gated channel</keyword>
<evidence type="ECO:0000256" key="3">
    <source>
        <dbReference type="ARBA" id="ARBA00022538"/>
    </source>
</evidence>
<feature type="domain" description="Potassium channel" evidence="12">
    <location>
        <begin position="60"/>
        <end position="131"/>
    </location>
</feature>
<dbReference type="InterPro" id="IPR014756">
    <property type="entry name" value="Ig_E-set"/>
</dbReference>
<dbReference type="SUPFAM" id="SSF81324">
    <property type="entry name" value="Voltage-gated potassium channels"/>
    <property type="match status" value="1"/>
</dbReference>
<comment type="caution">
    <text evidence="14">The sequence shown here is derived from an EMBL/GenBank/DDBJ whole genome shotgun (WGS) entry which is preliminary data.</text>
</comment>
<dbReference type="RefSeq" id="WP_413275989.1">
    <property type="nucleotide sequence ID" value="NZ_JBHFNT010000035.1"/>
</dbReference>
<organism evidence="14 15">
    <name type="scientific">Floridaenema evergladense BLCC-F167</name>
    <dbReference type="NCBI Taxonomy" id="3153639"/>
    <lineage>
        <taxon>Bacteria</taxon>
        <taxon>Bacillati</taxon>
        <taxon>Cyanobacteriota</taxon>
        <taxon>Cyanophyceae</taxon>
        <taxon>Oscillatoriophycideae</taxon>
        <taxon>Aerosakkonematales</taxon>
        <taxon>Aerosakkonemataceae</taxon>
        <taxon>Floridanema</taxon>
        <taxon>Floridanema evergladense</taxon>
    </lineage>
</organism>
<dbReference type="Gene3D" id="2.60.40.1400">
    <property type="entry name" value="G protein-activated inward rectifier potassium channel 1"/>
    <property type="match status" value="1"/>
</dbReference>
<evidence type="ECO:0000256" key="9">
    <source>
        <dbReference type="ARBA" id="ARBA00023136"/>
    </source>
</evidence>
<protein>
    <submittedName>
        <fullName evidence="14">Ion channel</fullName>
    </submittedName>
</protein>
<proteinExistence type="predicted"/>
<evidence type="ECO:0000256" key="7">
    <source>
        <dbReference type="ARBA" id="ARBA00022989"/>
    </source>
</evidence>
<dbReference type="Gene3D" id="1.10.287.70">
    <property type="match status" value="1"/>
</dbReference>
<evidence type="ECO:0000256" key="10">
    <source>
        <dbReference type="ARBA" id="ARBA00023303"/>
    </source>
</evidence>
<sequence>MTKIHRPHKLPHVVNRDRSMKILRKGSSHSHWRDTYHWLLTLSWSKFVIVIIITYTIANALFALAYLAGGDCIENARPGSFADAFFFSVQTMASIGYGAMFPKTDYANLVVAIEALVGLMGLAMGTGLMFARFSRPTAKVLFSKVAIVTNYNGKLTLMFRAANERHNQIFEAEMHVSLVRDEVSIEGSIMRRFYDLKLVRKKSPLFVLTWTGMHVIDETSPLYGETEESLHHSNMEIIVILTGMDETVAQTIHTRHSYLAEEIFWNQHFVDILVTMPDGTRLVDYTRFHDVIPVETKSSL</sequence>
<evidence type="ECO:0000256" key="6">
    <source>
        <dbReference type="ARBA" id="ARBA00022958"/>
    </source>
</evidence>
<comment type="subcellular location">
    <subcellularLocation>
        <location evidence="1">Membrane</location>
        <topology evidence="1">Multi-pass membrane protein</topology>
    </subcellularLocation>
</comment>
<reference evidence="14 15" key="1">
    <citation type="submission" date="2024-09" db="EMBL/GenBank/DDBJ databases">
        <title>Floridaenema gen nov. (Aerosakkonemataceae, Aerosakkonematales ord. nov., Cyanobacteria) from benthic tropical and subtropical fresh waters, with the description of four new species.</title>
        <authorList>
            <person name="Moretto J.A."/>
            <person name="Berthold D.E."/>
            <person name="Lefler F.W."/>
            <person name="Huang I.-S."/>
            <person name="Laughinghouse H. IV."/>
        </authorList>
    </citation>
    <scope>NUCLEOTIDE SEQUENCE [LARGE SCALE GENOMIC DNA]</scope>
    <source>
        <strain evidence="14 15">BLCC-F167</strain>
    </source>
</reference>
<keyword evidence="15" id="KW-1185">Reference proteome</keyword>
<keyword evidence="2" id="KW-0813">Transport</keyword>
<name>A0ABV4WFI3_9CYAN</name>
<feature type="transmembrane region" description="Helical" evidence="11">
    <location>
        <begin position="81"/>
        <end position="100"/>
    </location>
</feature>
<keyword evidence="9 11" id="KW-0472">Membrane</keyword>
<evidence type="ECO:0000256" key="11">
    <source>
        <dbReference type="SAM" id="Phobius"/>
    </source>
</evidence>
<evidence type="ECO:0000256" key="8">
    <source>
        <dbReference type="ARBA" id="ARBA00023065"/>
    </source>
</evidence>
<keyword evidence="6" id="KW-0630">Potassium</keyword>
<dbReference type="PANTHER" id="PTHR11767:SF102">
    <property type="entry name" value="INWARDLY RECTIFYING POTASSIUM CHANNEL 1, ISOFORM F"/>
    <property type="match status" value="1"/>
</dbReference>
<accession>A0ABV4WFI3</accession>
<dbReference type="PANTHER" id="PTHR11767">
    <property type="entry name" value="INWARD RECTIFIER POTASSIUM CHANNEL"/>
    <property type="match status" value="1"/>
</dbReference>
<dbReference type="EMBL" id="JBHFNT010000035">
    <property type="protein sequence ID" value="MFB2833536.1"/>
    <property type="molecule type" value="Genomic_DNA"/>
</dbReference>